<sequence>MSALSLDMHISRPVRIMIGMFVVIVIGVGIFLPMARQQDDGVLEISAARDEYLKALDSVQRYTSIKAGENSKTSVILKEQLFSYVEKVSRNLKLNKRIDYIRPGNRTKDDGSIVEVVHVSFKGISLDEFVRFLYHIEVQKREIYIEAISIKKDSKKNLNTQMTLQKRG</sequence>
<evidence type="ECO:0008006" key="4">
    <source>
        <dbReference type="Google" id="ProtNLM"/>
    </source>
</evidence>
<dbReference type="EMBL" id="AP026709">
    <property type="protein sequence ID" value="BDQ38448.1"/>
    <property type="molecule type" value="Genomic_DNA"/>
</dbReference>
<organism evidence="2 3">
    <name type="scientific">Pseudodesulfovibrio nedwellii</name>
    <dbReference type="NCBI Taxonomy" id="2973072"/>
    <lineage>
        <taxon>Bacteria</taxon>
        <taxon>Pseudomonadati</taxon>
        <taxon>Thermodesulfobacteriota</taxon>
        <taxon>Desulfovibrionia</taxon>
        <taxon>Desulfovibrionales</taxon>
        <taxon>Desulfovibrionaceae</taxon>
    </lineage>
</organism>
<keyword evidence="1" id="KW-0812">Transmembrane</keyword>
<gene>
    <name evidence="2" type="ORF">SYK_28080</name>
</gene>
<dbReference type="RefSeq" id="WP_281760946.1">
    <property type="nucleotide sequence ID" value="NZ_AP026709.1"/>
</dbReference>
<proteinExistence type="predicted"/>
<keyword evidence="1" id="KW-1133">Transmembrane helix</keyword>
<dbReference type="InterPro" id="IPR014717">
    <property type="entry name" value="Transl_elong_EF1B/ribsomal_bS6"/>
</dbReference>
<keyword evidence="3" id="KW-1185">Reference proteome</keyword>
<dbReference type="Proteomes" id="UP001317742">
    <property type="component" value="Chromosome"/>
</dbReference>
<protein>
    <recommendedName>
        <fullName evidence="4">Type II secretion system protein M</fullName>
    </recommendedName>
</protein>
<feature type="transmembrane region" description="Helical" evidence="1">
    <location>
        <begin position="16"/>
        <end position="35"/>
    </location>
</feature>
<name>A0ABM8B3P8_9BACT</name>
<accession>A0ABM8B3P8</accession>
<reference evidence="2 3" key="1">
    <citation type="submission" date="2022-08" db="EMBL/GenBank/DDBJ databases">
        <title>Genome Sequence of the sulphate-reducing bacterium, Pseudodesulfovibrio sp. SYK.</title>
        <authorList>
            <person name="Kondo R."/>
            <person name="Kataoka T."/>
        </authorList>
    </citation>
    <scope>NUCLEOTIDE SEQUENCE [LARGE SCALE GENOMIC DNA]</scope>
    <source>
        <strain evidence="2 3">SYK</strain>
    </source>
</reference>
<keyword evidence="1" id="KW-0472">Membrane</keyword>
<evidence type="ECO:0000256" key="1">
    <source>
        <dbReference type="SAM" id="Phobius"/>
    </source>
</evidence>
<evidence type="ECO:0000313" key="3">
    <source>
        <dbReference type="Proteomes" id="UP001317742"/>
    </source>
</evidence>
<dbReference type="Gene3D" id="3.30.70.60">
    <property type="match status" value="1"/>
</dbReference>
<evidence type="ECO:0000313" key="2">
    <source>
        <dbReference type="EMBL" id="BDQ38448.1"/>
    </source>
</evidence>